<keyword evidence="2" id="KW-1185">Reference proteome</keyword>
<comment type="caution">
    <text evidence="1">The sequence shown here is derived from an EMBL/GenBank/DDBJ whole genome shotgun (WGS) entry which is preliminary data.</text>
</comment>
<evidence type="ECO:0000313" key="2">
    <source>
        <dbReference type="Proteomes" id="UP000247973"/>
    </source>
</evidence>
<accession>A0A2V3PMW9</accession>
<dbReference type="Proteomes" id="UP000247973">
    <property type="component" value="Unassembled WGS sequence"/>
</dbReference>
<name>A0A2V3PMW9_9BACT</name>
<evidence type="ECO:0000313" key="1">
    <source>
        <dbReference type="EMBL" id="PXV61240.1"/>
    </source>
</evidence>
<dbReference type="RefSeq" id="WP_110311860.1">
    <property type="nucleotide sequence ID" value="NZ_QICL01000025.1"/>
</dbReference>
<dbReference type="AlphaFoldDB" id="A0A2V3PMW9"/>
<protein>
    <submittedName>
        <fullName evidence="1">Uncharacterized protein</fullName>
    </submittedName>
</protein>
<dbReference type="EMBL" id="QICL01000025">
    <property type="protein sequence ID" value="PXV61240.1"/>
    <property type="molecule type" value="Genomic_DNA"/>
</dbReference>
<organism evidence="1 2">
    <name type="scientific">Dysgonomonas alginatilytica</name>
    <dbReference type="NCBI Taxonomy" id="1605892"/>
    <lineage>
        <taxon>Bacteria</taxon>
        <taxon>Pseudomonadati</taxon>
        <taxon>Bacteroidota</taxon>
        <taxon>Bacteroidia</taxon>
        <taxon>Bacteroidales</taxon>
        <taxon>Dysgonomonadaceae</taxon>
        <taxon>Dysgonomonas</taxon>
    </lineage>
</organism>
<reference evidence="1 2" key="1">
    <citation type="submission" date="2018-03" db="EMBL/GenBank/DDBJ databases">
        <title>Genomic Encyclopedia of Archaeal and Bacterial Type Strains, Phase II (KMG-II): from individual species to whole genera.</title>
        <authorList>
            <person name="Goeker M."/>
        </authorList>
    </citation>
    <scope>NUCLEOTIDE SEQUENCE [LARGE SCALE GENOMIC DNA]</scope>
    <source>
        <strain evidence="1 2">DSM 100214</strain>
    </source>
</reference>
<gene>
    <name evidence="1" type="ORF">CLV62_12573</name>
</gene>
<sequence>MTASKKNKIILDSEALEIRKKLIEAASKGETLTYSDLVSDDDDRHMGKLSKTLARISCYERNEDRPFLCALVVQKATGVPSTGFFMLCDDLGIDHDLEDLQRECFEYWGENKK</sequence>
<dbReference type="OrthoDB" id="6402880at2"/>
<proteinExistence type="predicted"/>